<organism evidence="1">
    <name type="scientific">Spirodela intermedia</name>
    <name type="common">Intermediate duckweed</name>
    <dbReference type="NCBI Taxonomy" id="51605"/>
    <lineage>
        <taxon>Eukaryota</taxon>
        <taxon>Viridiplantae</taxon>
        <taxon>Streptophyta</taxon>
        <taxon>Embryophyta</taxon>
        <taxon>Tracheophyta</taxon>
        <taxon>Spermatophyta</taxon>
        <taxon>Magnoliopsida</taxon>
        <taxon>Liliopsida</taxon>
        <taxon>Araceae</taxon>
        <taxon>Lemnoideae</taxon>
        <taxon>Spirodela</taxon>
    </lineage>
</organism>
<dbReference type="PANTHER" id="PTHR34056:SF1">
    <property type="entry name" value="GPI-ANCHORED PROTEIN"/>
    <property type="match status" value="1"/>
</dbReference>
<dbReference type="PANTHER" id="PTHR34056">
    <property type="entry name" value="GPI-ANCHORED PROTEIN"/>
    <property type="match status" value="1"/>
</dbReference>
<dbReference type="AlphaFoldDB" id="A0A7I8JTL1"/>
<dbReference type="EMBL" id="LR743604">
    <property type="protein sequence ID" value="CAA2634068.1"/>
    <property type="molecule type" value="Genomic_DNA"/>
</dbReference>
<dbReference type="Proteomes" id="UP001189122">
    <property type="component" value="Unassembled WGS sequence"/>
</dbReference>
<sequence>MKPFVSTSSGHPSTIPAFPEQSDFSGSCPLDLPQDLLSTVSHACSSSAATVRLSRSRCCPPLAAWLYAAYSATALAGGAPAASSRLRRWRGEGAAGPGLDLRPVNVTCDVATCFCGVRLRPFSCSGSLAVERDAAGRWVAGGAAARRIERDCALPGPSGCSRCLHSLYQLQPAAPAHGGNETGGSRGPKLGHAGDCELLGITWLLARNRTLYLPAITGVLLASDGKPLAVDSADLDDSISSSARPLLFPAASLLLLLLPPAAIPFFLS</sequence>
<name>A0A7I8JTL1_SPIIN</name>
<evidence type="ECO:0000313" key="2">
    <source>
        <dbReference type="Proteomes" id="UP001189122"/>
    </source>
</evidence>
<protein>
    <submittedName>
        <fullName evidence="1">Uncharacterized protein</fullName>
    </submittedName>
</protein>
<evidence type="ECO:0000313" key="1">
    <source>
        <dbReference type="EMBL" id="CAA2634068.1"/>
    </source>
</evidence>
<dbReference type="InterPro" id="IPR040376">
    <property type="entry name" value="At4g28100-like"/>
</dbReference>
<dbReference type="EMBL" id="CACRZD030000017">
    <property type="protein sequence ID" value="CAA6673115.1"/>
    <property type="molecule type" value="Genomic_DNA"/>
</dbReference>
<proteinExistence type="predicted"/>
<reference evidence="1 2" key="1">
    <citation type="submission" date="2019-12" db="EMBL/GenBank/DDBJ databases">
        <authorList>
            <person name="Scholz U."/>
            <person name="Mascher M."/>
            <person name="Fiebig A."/>
        </authorList>
    </citation>
    <scope>NUCLEOTIDE SEQUENCE</scope>
</reference>
<keyword evidence="2" id="KW-1185">Reference proteome</keyword>
<accession>A0A7I8JTL1</accession>
<gene>
    <name evidence="1" type="ORF">SI7747_17019531</name>
</gene>